<protein>
    <recommendedName>
        <fullName evidence="1">BTB domain-containing protein</fullName>
    </recommendedName>
</protein>
<dbReference type="InterPro" id="IPR011333">
    <property type="entry name" value="SKP1/BTB/POZ_sf"/>
</dbReference>
<reference evidence="2" key="1">
    <citation type="submission" date="2021-01" db="EMBL/GenBank/DDBJ databases">
        <authorList>
            <person name="Kaushik A."/>
        </authorList>
    </citation>
    <scope>NUCLEOTIDE SEQUENCE</scope>
    <source>
        <strain evidence="2">AG1-1C</strain>
    </source>
</reference>
<gene>
    <name evidence="2" type="ORF">RDB_LOCUS92978</name>
</gene>
<feature type="domain" description="BTB" evidence="1">
    <location>
        <begin position="26"/>
        <end position="91"/>
    </location>
</feature>
<dbReference type="EMBL" id="CAJMWS010000323">
    <property type="protein sequence ID" value="CAE6423570.1"/>
    <property type="molecule type" value="Genomic_DNA"/>
</dbReference>
<evidence type="ECO:0000313" key="2">
    <source>
        <dbReference type="EMBL" id="CAE6423570.1"/>
    </source>
</evidence>
<proteinExistence type="predicted"/>
<dbReference type="Pfam" id="PF00651">
    <property type="entry name" value="BTB"/>
    <property type="match status" value="1"/>
</dbReference>
<evidence type="ECO:0000259" key="1">
    <source>
        <dbReference type="PROSITE" id="PS50097"/>
    </source>
</evidence>
<accession>A0A8H2XCI5</accession>
<dbReference type="CDD" id="cd18186">
    <property type="entry name" value="BTB_POZ_ZBTB_KLHL-like"/>
    <property type="match status" value="1"/>
</dbReference>
<dbReference type="SMART" id="SM00225">
    <property type="entry name" value="BTB"/>
    <property type="match status" value="1"/>
</dbReference>
<dbReference type="SUPFAM" id="SSF54695">
    <property type="entry name" value="POZ domain"/>
    <property type="match status" value="1"/>
</dbReference>
<sequence length="299" mass="33691">MPTVNTSDPVSSPVCAPLNAGFQDVGDFTLVSSPDDVEFKVFRLFLMTASPVFQDILTSGSGPPVMKLSEDAETIAALLQYIYPRENPVIKNYALFAKVLEAARKYELGFITSDLRASMRSESSTFAWLRTEPLRVYALTVRHDLKEETAIAAKLTIGKYDFASMEAVSELCALNIPSRDAVMLMRMHMARAEALSELLVNAESNPRYFAGFPIRCSQCKHEGGSTSELQRAWTKEVVTLLRKEPLDKAQRLFEKEFFLNLKLRSRCTGCRNAELYDPAHKVWAEESREKLMELKLDDL</sequence>
<organism evidence="2 3">
    <name type="scientific">Rhizoctonia solani</name>
    <dbReference type="NCBI Taxonomy" id="456999"/>
    <lineage>
        <taxon>Eukaryota</taxon>
        <taxon>Fungi</taxon>
        <taxon>Dikarya</taxon>
        <taxon>Basidiomycota</taxon>
        <taxon>Agaricomycotina</taxon>
        <taxon>Agaricomycetes</taxon>
        <taxon>Cantharellales</taxon>
        <taxon>Ceratobasidiaceae</taxon>
        <taxon>Rhizoctonia</taxon>
    </lineage>
</organism>
<comment type="caution">
    <text evidence="2">The sequence shown here is derived from an EMBL/GenBank/DDBJ whole genome shotgun (WGS) entry which is preliminary data.</text>
</comment>
<dbReference type="Proteomes" id="UP000663846">
    <property type="component" value="Unassembled WGS sequence"/>
</dbReference>
<name>A0A8H2XCI5_9AGAM</name>
<dbReference type="AlphaFoldDB" id="A0A8H2XCI5"/>
<evidence type="ECO:0000313" key="3">
    <source>
        <dbReference type="Proteomes" id="UP000663846"/>
    </source>
</evidence>
<dbReference type="PROSITE" id="PS50097">
    <property type="entry name" value="BTB"/>
    <property type="match status" value="1"/>
</dbReference>
<dbReference type="Gene3D" id="3.30.710.10">
    <property type="entry name" value="Potassium Channel Kv1.1, Chain A"/>
    <property type="match status" value="1"/>
</dbReference>
<dbReference type="InterPro" id="IPR000210">
    <property type="entry name" value="BTB/POZ_dom"/>
</dbReference>